<dbReference type="EMBL" id="LJIJ01000018">
    <property type="protein sequence ID" value="ODN05688.1"/>
    <property type="molecule type" value="Genomic_DNA"/>
</dbReference>
<evidence type="ECO:0000313" key="4">
    <source>
        <dbReference type="Proteomes" id="UP000094527"/>
    </source>
</evidence>
<keyword evidence="3" id="KW-0378">Hydrolase</keyword>
<evidence type="ECO:0000259" key="2">
    <source>
        <dbReference type="Pfam" id="PF00082"/>
    </source>
</evidence>
<comment type="caution">
    <text evidence="1">Lacks conserved residue(s) required for the propagation of feature annotation.</text>
</comment>
<gene>
    <name evidence="3" type="ORF">Ocin01_00994</name>
</gene>
<comment type="caution">
    <text evidence="3">The sequence shown here is derived from an EMBL/GenBank/DDBJ whole genome shotgun (WGS) entry which is preliminary data.</text>
</comment>
<keyword evidence="3" id="KW-0645">Protease</keyword>
<dbReference type="OrthoDB" id="206201at2759"/>
<organism evidence="3 4">
    <name type="scientific">Orchesella cincta</name>
    <name type="common">Springtail</name>
    <name type="synonym">Podura cincta</name>
    <dbReference type="NCBI Taxonomy" id="48709"/>
    <lineage>
        <taxon>Eukaryota</taxon>
        <taxon>Metazoa</taxon>
        <taxon>Ecdysozoa</taxon>
        <taxon>Arthropoda</taxon>
        <taxon>Hexapoda</taxon>
        <taxon>Collembola</taxon>
        <taxon>Entomobryomorpha</taxon>
        <taxon>Entomobryoidea</taxon>
        <taxon>Orchesellidae</taxon>
        <taxon>Orchesellinae</taxon>
        <taxon>Orchesella</taxon>
    </lineage>
</organism>
<reference evidence="3 4" key="1">
    <citation type="journal article" date="2016" name="Genome Biol. Evol.">
        <title>Gene Family Evolution Reflects Adaptation to Soil Environmental Stressors in the Genome of the Collembolan Orchesella cincta.</title>
        <authorList>
            <person name="Faddeeva-Vakhrusheva A."/>
            <person name="Derks M.F."/>
            <person name="Anvar S.Y."/>
            <person name="Agamennone V."/>
            <person name="Suring W."/>
            <person name="Smit S."/>
            <person name="van Straalen N.M."/>
            <person name="Roelofs D."/>
        </authorList>
    </citation>
    <scope>NUCLEOTIDE SEQUENCE [LARGE SCALE GENOMIC DNA]</scope>
    <source>
        <tissue evidence="3">Mixed pool</tissue>
    </source>
</reference>
<accession>A0A1D2NK75</accession>
<dbReference type="Pfam" id="PF00082">
    <property type="entry name" value="Peptidase_S8"/>
    <property type="match status" value="1"/>
</dbReference>
<comment type="similarity">
    <text evidence="1">Belongs to the peptidase S8 family.</text>
</comment>
<dbReference type="GO" id="GO:0004252">
    <property type="term" value="F:serine-type endopeptidase activity"/>
    <property type="evidence" value="ECO:0007669"/>
    <property type="project" value="InterPro"/>
</dbReference>
<evidence type="ECO:0000256" key="1">
    <source>
        <dbReference type="PROSITE-ProRule" id="PRU01240"/>
    </source>
</evidence>
<dbReference type="SUPFAM" id="SSF52743">
    <property type="entry name" value="Subtilisin-like"/>
    <property type="match status" value="1"/>
</dbReference>
<proteinExistence type="inferred from homology"/>
<dbReference type="InterPro" id="IPR036852">
    <property type="entry name" value="Peptidase_S8/S53_dom_sf"/>
</dbReference>
<dbReference type="GO" id="GO:0006508">
    <property type="term" value="P:proteolysis"/>
    <property type="evidence" value="ECO:0007669"/>
    <property type="project" value="UniProtKB-KW"/>
</dbReference>
<dbReference type="InterPro" id="IPR000209">
    <property type="entry name" value="Peptidase_S8/S53_dom"/>
</dbReference>
<name>A0A1D2NK75_ORCCI</name>
<dbReference type="Proteomes" id="UP000094527">
    <property type="component" value="Unassembled WGS sequence"/>
</dbReference>
<dbReference type="Gene3D" id="3.40.50.200">
    <property type="entry name" value="Peptidase S8/S53 domain"/>
    <property type="match status" value="1"/>
</dbReference>
<dbReference type="STRING" id="48709.A0A1D2NK75"/>
<feature type="domain" description="Peptidase S8/S53" evidence="2">
    <location>
        <begin position="1"/>
        <end position="42"/>
    </location>
</feature>
<sequence>MAAPHVAGAAALLLSRNPNLTYTEVKELLENNADRDLQDTGTTCGGIPSTEFPNNQYGNGRVNVRKALEAAINA</sequence>
<dbReference type="PROSITE" id="PS51892">
    <property type="entry name" value="SUBTILASE"/>
    <property type="match status" value="1"/>
</dbReference>
<protein>
    <submittedName>
        <fullName evidence="3">Calcium-dependent protease</fullName>
    </submittedName>
</protein>
<evidence type="ECO:0000313" key="3">
    <source>
        <dbReference type="EMBL" id="ODN05688.1"/>
    </source>
</evidence>
<keyword evidence="4" id="KW-1185">Reference proteome</keyword>
<dbReference type="AlphaFoldDB" id="A0A1D2NK75"/>